<dbReference type="PANTHER" id="PTHR35192">
    <property type="entry name" value="PROTEIN, PUTATIVE-RELATED"/>
    <property type="match status" value="1"/>
</dbReference>
<feature type="signal peptide" evidence="2">
    <location>
        <begin position="1"/>
        <end position="21"/>
    </location>
</feature>
<evidence type="ECO:0000256" key="1">
    <source>
        <dbReference type="SAM" id="MobiDB-lite"/>
    </source>
</evidence>
<evidence type="ECO:0000313" key="4">
    <source>
        <dbReference type="EMBL" id="WWC91322.1"/>
    </source>
</evidence>
<dbReference type="PANTHER" id="PTHR35192:SF2">
    <property type="entry name" value="APPLE DOMAIN-CONTAINING PROTEIN"/>
    <property type="match status" value="1"/>
</dbReference>
<dbReference type="GeneID" id="91096934"/>
<protein>
    <recommendedName>
        <fullName evidence="3">Protein CPL1-like domain-containing protein</fullName>
    </recommendedName>
</protein>
<sequence length="330" mass="36875">MYFATILPSLLLVILPLSVSSSPDPDPTPTEPSELDIRGYDYGHHQPKCYDFETRDPDTCKCYPEFDEPDSHYGGWGNNGHWKKQENSQVEAQHKGKGNEPHYEECVCPDYPNTKLKHSNGYYGGGYDSYQNGQWKRNGDYGHSKPKCVCKGEHQTYNPHTRKCECDEGYEPWNPNSHYKRGGKHGGGGHPDKLICKAPPTGSAVPGYKKKRSPSLHQAIKTREQDKRSLENLLGCKKDEEACESSGTWTCLTTNSLLWSCGGCPGQGIDCGAIPGVSEVKCENGLCLIESCQRGWTQIDEFNSEYNTSTTCISDTQKPFNKPWFVTQGN</sequence>
<dbReference type="Proteomes" id="UP001355207">
    <property type="component" value="Chromosome 8"/>
</dbReference>
<dbReference type="RefSeq" id="XP_066078084.1">
    <property type="nucleotide sequence ID" value="XM_066221987.1"/>
</dbReference>
<feature type="domain" description="Protein CPL1-like" evidence="3">
    <location>
        <begin position="249"/>
        <end position="298"/>
    </location>
</feature>
<accession>A0AAX4K185</accession>
<reference evidence="4 5" key="1">
    <citation type="submission" date="2024-01" db="EMBL/GenBank/DDBJ databases">
        <title>Comparative genomics of Cryptococcus and Kwoniella reveals pathogenesis evolution and contrasting modes of karyotype evolution via chromosome fusion or intercentromeric recombination.</title>
        <authorList>
            <person name="Coelho M.A."/>
            <person name="David-Palma M."/>
            <person name="Shea T."/>
            <person name="Bowers K."/>
            <person name="McGinley-Smith S."/>
            <person name="Mohammad A.W."/>
            <person name="Gnirke A."/>
            <person name="Yurkov A.M."/>
            <person name="Nowrousian M."/>
            <person name="Sun S."/>
            <person name="Cuomo C.A."/>
            <person name="Heitman J."/>
        </authorList>
    </citation>
    <scope>NUCLEOTIDE SEQUENCE [LARGE SCALE GENOMIC DNA]</scope>
    <source>
        <strain evidence="4 5">CBS 6074</strain>
    </source>
</reference>
<feature type="region of interest" description="Disordered" evidence="1">
    <location>
        <begin position="74"/>
        <end position="98"/>
    </location>
</feature>
<feature type="chain" id="PRO_5043982628" description="Protein CPL1-like domain-containing protein" evidence="2">
    <location>
        <begin position="22"/>
        <end position="330"/>
    </location>
</feature>
<gene>
    <name evidence="4" type="ORF">L201_006265</name>
</gene>
<keyword evidence="2" id="KW-0732">Signal</keyword>
<dbReference type="InterPro" id="IPR048661">
    <property type="entry name" value="CPL1-like"/>
</dbReference>
<evidence type="ECO:0000313" key="5">
    <source>
        <dbReference type="Proteomes" id="UP001355207"/>
    </source>
</evidence>
<dbReference type="InterPro" id="IPR038955">
    <property type="entry name" value="PriA/CPL1_fungi"/>
</dbReference>
<dbReference type="Pfam" id="PF21671">
    <property type="entry name" value="CPL1-like"/>
    <property type="match status" value="1"/>
</dbReference>
<evidence type="ECO:0000256" key="2">
    <source>
        <dbReference type="SAM" id="SignalP"/>
    </source>
</evidence>
<name>A0AAX4K185_9TREE</name>
<evidence type="ECO:0000259" key="3">
    <source>
        <dbReference type="Pfam" id="PF21671"/>
    </source>
</evidence>
<organism evidence="4 5">
    <name type="scientific">Kwoniella dendrophila CBS 6074</name>
    <dbReference type="NCBI Taxonomy" id="1295534"/>
    <lineage>
        <taxon>Eukaryota</taxon>
        <taxon>Fungi</taxon>
        <taxon>Dikarya</taxon>
        <taxon>Basidiomycota</taxon>
        <taxon>Agaricomycotina</taxon>
        <taxon>Tremellomycetes</taxon>
        <taxon>Tremellales</taxon>
        <taxon>Cryptococcaceae</taxon>
        <taxon>Kwoniella</taxon>
    </lineage>
</organism>
<dbReference type="AlphaFoldDB" id="A0AAX4K185"/>
<proteinExistence type="predicted"/>
<keyword evidence="5" id="KW-1185">Reference proteome</keyword>
<dbReference type="EMBL" id="CP144105">
    <property type="protein sequence ID" value="WWC91322.1"/>
    <property type="molecule type" value="Genomic_DNA"/>
</dbReference>